<feature type="transmembrane region" description="Helical" evidence="1">
    <location>
        <begin position="25"/>
        <end position="43"/>
    </location>
</feature>
<accession>A0A0F8ZB15</accession>
<keyword evidence="1" id="KW-0472">Membrane</keyword>
<dbReference type="AlphaFoldDB" id="A0A0F8ZB15"/>
<reference evidence="2" key="1">
    <citation type="journal article" date="2015" name="Nature">
        <title>Complex archaea that bridge the gap between prokaryotes and eukaryotes.</title>
        <authorList>
            <person name="Spang A."/>
            <person name="Saw J.H."/>
            <person name="Jorgensen S.L."/>
            <person name="Zaremba-Niedzwiedzka K."/>
            <person name="Martijn J."/>
            <person name="Lind A.E."/>
            <person name="van Eijk R."/>
            <person name="Schleper C."/>
            <person name="Guy L."/>
            <person name="Ettema T.J."/>
        </authorList>
    </citation>
    <scope>NUCLEOTIDE SEQUENCE</scope>
</reference>
<keyword evidence="1" id="KW-1133">Transmembrane helix</keyword>
<dbReference type="EMBL" id="LAZR01048886">
    <property type="protein sequence ID" value="KKK90918.1"/>
    <property type="molecule type" value="Genomic_DNA"/>
</dbReference>
<organism evidence="2">
    <name type="scientific">marine sediment metagenome</name>
    <dbReference type="NCBI Taxonomy" id="412755"/>
    <lineage>
        <taxon>unclassified sequences</taxon>
        <taxon>metagenomes</taxon>
        <taxon>ecological metagenomes</taxon>
    </lineage>
</organism>
<protein>
    <submittedName>
        <fullName evidence="2">Uncharacterized protein</fullName>
    </submittedName>
</protein>
<comment type="caution">
    <text evidence="2">The sequence shown here is derived from an EMBL/GenBank/DDBJ whole genome shotgun (WGS) entry which is preliminary data.</text>
</comment>
<sequence>MLERELTLVVGRVGWSRRRQMRISFYFFGLSLTSSSFIAYIRWLGAVYVPIFKGRPLTFATQWLTLDKW</sequence>
<evidence type="ECO:0000256" key="1">
    <source>
        <dbReference type="SAM" id="Phobius"/>
    </source>
</evidence>
<gene>
    <name evidence="2" type="ORF">LCGC14_2718210</name>
</gene>
<name>A0A0F8ZB15_9ZZZZ</name>
<evidence type="ECO:0000313" key="2">
    <source>
        <dbReference type="EMBL" id="KKK90918.1"/>
    </source>
</evidence>
<keyword evidence="1" id="KW-0812">Transmembrane</keyword>
<proteinExistence type="predicted"/>